<dbReference type="InterPro" id="IPR014710">
    <property type="entry name" value="RmlC-like_jellyroll"/>
</dbReference>
<dbReference type="GO" id="GO:0003677">
    <property type="term" value="F:DNA binding"/>
    <property type="evidence" value="ECO:0007669"/>
    <property type="project" value="UniProtKB-KW"/>
</dbReference>
<organism evidence="6 7">
    <name type="scientific">Aequoribacter fuscus</name>
    <dbReference type="NCBI Taxonomy" id="2518989"/>
    <lineage>
        <taxon>Bacteria</taxon>
        <taxon>Pseudomonadati</taxon>
        <taxon>Pseudomonadota</taxon>
        <taxon>Gammaproteobacteria</taxon>
        <taxon>Cellvibrionales</taxon>
        <taxon>Halieaceae</taxon>
        <taxon>Aequoribacter</taxon>
    </lineage>
</organism>
<dbReference type="Gene3D" id="2.60.120.10">
    <property type="entry name" value="Jelly Rolls"/>
    <property type="match status" value="1"/>
</dbReference>
<dbReference type="GO" id="GO:0005829">
    <property type="term" value="C:cytosol"/>
    <property type="evidence" value="ECO:0007669"/>
    <property type="project" value="TreeGrafter"/>
</dbReference>
<evidence type="ECO:0000256" key="1">
    <source>
        <dbReference type="ARBA" id="ARBA00023015"/>
    </source>
</evidence>
<dbReference type="PROSITE" id="PS51063">
    <property type="entry name" value="HTH_CRP_2"/>
    <property type="match status" value="1"/>
</dbReference>
<evidence type="ECO:0000313" key="6">
    <source>
        <dbReference type="EMBL" id="EGG28530.1"/>
    </source>
</evidence>
<dbReference type="EMBL" id="AEIG01000096">
    <property type="protein sequence ID" value="EGG28530.1"/>
    <property type="molecule type" value="Genomic_DNA"/>
</dbReference>
<evidence type="ECO:0000259" key="4">
    <source>
        <dbReference type="PROSITE" id="PS50042"/>
    </source>
</evidence>
<evidence type="ECO:0000259" key="5">
    <source>
        <dbReference type="PROSITE" id="PS51063"/>
    </source>
</evidence>
<dbReference type="eggNOG" id="COG0664">
    <property type="taxonomic scope" value="Bacteria"/>
</dbReference>
<name>F3L557_9GAMM</name>
<dbReference type="CDD" id="cd00038">
    <property type="entry name" value="CAP_ED"/>
    <property type="match status" value="1"/>
</dbReference>
<dbReference type="SUPFAM" id="SSF46785">
    <property type="entry name" value="Winged helix' DNA-binding domain"/>
    <property type="match status" value="1"/>
</dbReference>
<dbReference type="InterPro" id="IPR012318">
    <property type="entry name" value="HTH_CRP"/>
</dbReference>
<dbReference type="InterPro" id="IPR036388">
    <property type="entry name" value="WH-like_DNA-bd_sf"/>
</dbReference>
<dbReference type="PANTHER" id="PTHR24567:SF68">
    <property type="entry name" value="DNA-BINDING TRANSCRIPTIONAL DUAL REGULATOR CRP"/>
    <property type="match status" value="1"/>
</dbReference>
<dbReference type="OrthoDB" id="6881322at2"/>
<comment type="caution">
    <text evidence="6">The sequence shown here is derived from an EMBL/GenBank/DDBJ whole genome shotgun (WGS) entry which is preliminary data.</text>
</comment>
<dbReference type="InterPro" id="IPR018490">
    <property type="entry name" value="cNMP-bd_dom_sf"/>
</dbReference>
<dbReference type="InterPro" id="IPR050397">
    <property type="entry name" value="Env_Response_Regulators"/>
</dbReference>
<dbReference type="RefSeq" id="WP_009576981.1">
    <property type="nucleotide sequence ID" value="NZ_AEIG01000096.1"/>
</dbReference>
<dbReference type="GO" id="GO:0003700">
    <property type="term" value="F:DNA-binding transcription factor activity"/>
    <property type="evidence" value="ECO:0007669"/>
    <property type="project" value="TreeGrafter"/>
</dbReference>
<protein>
    <submittedName>
        <fullName evidence="6">Transcriptional regulator, Crp/Fnr family</fullName>
    </submittedName>
</protein>
<proteinExistence type="predicted"/>
<dbReference type="InterPro" id="IPR000595">
    <property type="entry name" value="cNMP-bd_dom"/>
</dbReference>
<dbReference type="SMART" id="SM00100">
    <property type="entry name" value="cNMP"/>
    <property type="match status" value="1"/>
</dbReference>
<sequence>MHDFIAGLPQAAIDAFHQYSHERSYAAGATIYCQGDAPTEMFQVLSGGVGLYNYSVNGKEILTSHFLAGDCFGEMGLIDGQPRVSHARTVQATRVRVLPKSAFDRLLKQYPEFAQTLLLGMCQRLRYAYWQTVEGNGYASLEERLALTLVRLAHSKGVINSEDQSYISMSQDELARLLGSSRQTINKTLQIMVERGYVEVQYAKIYFRDIEAMRRDYAYIMGPEQVTLNP</sequence>
<dbReference type="SUPFAM" id="SSF51206">
    <property type="entry name" value="cAMP-binding domain-like"/>
    <property type="match status" value="1"/>
</dbReference>
<dbReference type="PANTHER" id="PTHR24567">
    <property type="entry name" value="CRP FAMILY TRANSCRIPTIONAL REGULATORY PROTEIN"/>
    <property type="match status" value="1"/>
</dbReference>
<gene>
    <name evidence="6" type="ORF">IMCC3088_2836</name>
</gene>
<evidence type="ECO:0000256" key="3">
    <source>
        <dbReference type="ARBA" id="ARBA00023163"/>
    </source>
</evidence>
<feature type="domain" description="Cyclic nucleotide-binding" evidence="4">
    <location>
        <begin position="4"/>
        <end position="107"/>
    </location>
</feature>
<accession>F3L557</accession>
<feature type="domain" description="HTH crp-type" evidence="5">
    <location>
        <begin position="139"/>
        <end position="211"/>
    </location>
</feature>
<reference evidence="6 7" key="1">
    <citation type="journal article" date="2011" name="J. Bacteriol.">
        <title>Genome sequence of strain IMCC3088, a proteorhodopsin-containing marine bacterium belonging to the OM60/NOR5 clade.</title>
        <authorList>
            <person name="Jang Y."/>
            <person name="Oh H.M."/>
            <person name="Kang I."/>
            <person name="Lee K."/>
            <person name="Yang S.J."/>
            <person name="Cho J.C."/>
        </authorList>
    </citation>
    <scope>NUCLEOTIDE SEQUENCE [LARGE SCALE GENOMIC DNA]</scope>
    <source>
        <strain evidence="6 7">IMCC3088</strain>
    </source>
</reference>
<keyword evidence="1" id="KW-0805">Transcription regulation</keyword>
<keyword evidence="2" id="KW-0238">DNA-binding</keyword>
<evidence type="ECO:0000256" key="2">
    <source>
        <dbReference type="ARBA" id="ARBA00023125"/>
    </source>
</evidence>
<keyword evidence="3" id="KW-0804">Transcription</keyword>
<dbReference type="Pfam" id="PF00027">
    <property type="entry name" value="cNMP_binding"/>
    <property type="match status" value="1"/>
</dbReference>
<dbReference type="PROSITE" id="PS50042">
    <property type="entry name" value="CNMP_BINDING_3"/>
    <property type="match status" value="1"/>
</dbReference>
<dbReference type="AlphaFoldDB" id="F3L557"/>
<dbReference type="STRING" id="2518989.IMCC3088_2836"/>
<evidence type="ECO:0000313" key="7">
    <source>
        <dbReference type="Proteomes" id="UP000005615"/>
    </source>
</evidence>
<dbReference type="InterPro" id="IPR036390">
    <property type="entry name" value="WH_DNA-bd_sf"/>
</dbReference>
<dbReference type="Gene3D" id="1.10.10.10">
    <property type="entry name" value="Winged helix-like DNA-binding domain superfamily/Winged helix DNA-binding domain"/>
    <property type="match status" value="1"/>
</dbReference>
<keyword evidence="7" id="KW-1185">Reference proteome</keyword>
<dbReference type="Proteomes" id="UP000005615">
    <property type="component" value="Unassembled WGS sequence"/>
</dbReference>
<dbReference type="SMART" id="SM00419">
    <property type="entry name" value="HTH_CRP"/>
    <property type="match status" value="1"/>
</dbReference>
<dbReference type="Pfam" id="PF13545">
    <property type="entry name" value="HTH_Crp_2"/>
    <property type="match status" value="1"/>
</dbReference>